<keyword evidence="3" id="KW-1185">Reference proteome</keyword>
<dbReference type="Proteomes" id="UP001378592">
    <property type="component" value="Unassembled WGS sequence"/>
</dbReference>
<comment type="caution">
    <text evidence="2">The sequence shown here is derived from an EMBL/GenBank/DDBJ whole genome shotgun (WGS) entry which is preliminary data.</text>
</comment>
<dbReference type="GO" id="GO:0017171">
    <property type="term" value="F:serine hydrolase activity"/>
    <property type="evidence" value="ECO:0007669"/>
    <property type="project" value="TreeGrafter"/>
</dbReference>
<gene>
    <name evidence="2" type="ORF">R5R35_001400</name>
</gene>
<sequence length="288" mass="32782">MFRLCANLRLTQLPKSVPESFMITLGLRRYSSPAKEAKISVDGVNINYVKVGTGQQNVLCFPGMLGTIWTDFKPQIEKLDTSKLTVFAWDPPGYGGSFPPNRTYPPDFYYQDAEWALKFMKALNVQRFSLLGWSDGGISSLILAAKHPGHIEKLIVWGANAFVTAEDTKLYEGIRDLKNWSDRMKAPLIKIYGEEYLSKTLSSWVDALVDIQKNQVNGDICRWLLPFIQCPTLIIHGAKDPMVPSLHPQYLLENIKGARYHEFPDGKHNLHLKYADEFNKLVEEFLLQ</sequence>
<dbReference type="EMBL" id="JAZDUA010000153">
    <property type="protein sequence ID" value="KAK7866184.1"/>
    <property type="molecule type" value="Genomic_DNA"/>
</dbReference>
<organism evidence="2 3">
    <name type="scientific">Gryllus longicercus</name>
    <dbReference type="NCBI Taxonomy" id="2509291"/>
    <lineage>
        <taxon>Eukaryota</taxon>
        <taxon>Metazoa</taxon>
        <taxon>Ecdysozoa</taxon>
        <taxon>Arthropoda</taxon>
        <taxon>Hexapoda</taxon>
        <taxon>Insecta</taxon>
        <taxon>Pterygota</taxon>
        <taxon>Neoptera</taxon>
        <taxon>Polyneoptera</taxon>
        <taxon>Orthoptera</taxon>
        <taxon>Ensifera</taxon>
        <taxon>Gryllidea</taxon>
        <taxon>Grylloidea</taxon>
        <taxon>Gryllidae</taxon>
        <taxon>Gryllinae</taxon>
        <taxon>Gryllus</taxon>
    </lineage>
</organism>
<feature type="domain" description="AB hydrolase-1" evidence="1">
    <location>
        <begin position="58"/>
        <end position="166"/>
    </location>
</feature>
<proteinExistence type="predicted"/>
<dbReference type="InterPro" id="IPR000073">
    <property type="entry name" value="AB_hydrolase_1"/>
</dbReference>
<dbReference type="Gene3D" id="3.40.50.1820">
    <property type="entry name" value="alpha/beta hydrolase"/>
    <property type="match status" value="1"/>
</dbReference>
<dbReference type="SUPFAM" id="SSF53474">
    <property type="entry name" value="alpha/beta-Hydrolases"/>
    <property type="match status" value="1"/>
</dbReference>
<evidence type="ECO:0000313" key="3">
    <source>
        <dbReference type="Proteomes" id="UP001378592"/>
    </source>
</evidence>
<dbReference type="AlphaFoldDB" id="A0AAN9VXY2"/>
<evidence type="ECO:0000259" key="1">
    <source>
        <dbReference type="Pfam" id="PF00561"/>
    </source>
</evidence>
<evidence type="ECO:0000313" key="2">
    <source>
        <dbReference type="EMBL" id="KAK7866184.1"/>
    </source>
</evidence>
<name>A0AAN9VXY2_9ORTH</name>
<accession>A0AAN9VXY2</accession>
<reference evidence="2 3" key="1">
    <citation type="submission" date="2024-03" db="EMBL/GenBank/DDBJ databases">
        <title>The genome assembly and annotation of the cricket Gryllus longicercus Weissman &amp; Gray.</title>
        <authorList>
            <person name="Szrajer S."/>
            <person name="Gray D."/>
            <person name="Ylla G."/>
        </authorList>
    </citation>
    <scope>NUCLEOTIDE SEQUENCE [LARGE SCALE GENOMIC DNA]</scope>
    <source>
        <strain evidence="2">DAG 2021-001</strain>
        <tissue evidence="2">Whole body minus gut</tissue>
    </source>
</reference>
<dbReference type="PANTHER" id="PTHR46331:SF2">
    <property type="entry name" value="VALACYCLOVIR HYDROLASE"/>
    <property type="match status" value="1"/>
</dbReference>
<dbReference type="InterPro" id="IPR029058">
    <property type="entry name" value="AB_hydrolase_fold"/>
</dbReference>
<dbReference type="Pfam" id="PF00561">
    <property type="entry name" value="Abhydrolase_1"/>
    <property type="match status" value="1"/>
</dbReference>
<dbReference type="PANTHER" id="PTHR46331">
    <property type="entry name" value="VALACYCLOVIR HYDROLASE"/>
    <property type="match status" value="1"/>
</dbReference>
<protein>
    <recommendedName>
        <fullName evidence="1">AB hydrolase-1 domain-containing protein</fullName>
    </recommendedName>
</protein>